<dbReference type="InterPro" id="IPR005290">
    <property type="entry name" value="Ribosomal_uS15_bac-type"/>
</dbReference>
<keyword evidence="6" id="KW-1185">Reference proteome</keyword>
<dbReference type="RefSeq" id="XP_009036219.1">
    <property type="nucleotide sequence ID" value="XM_009037971.1"/>
</dbReference>
<evidence type="ECO:0000256" key="2">
    <source>
        <dbReference type="ARBA" id="ARBA00022980"/>
    </source>
</evidence>
<dbReference type="SUPFAM" id="SSF47060">
    <property type="entry name" value="S15/NS1 RNA-binding domain"/>
    <property type="match status" value="1"/>
</dbReference>
<dbReference type="SMART" id="SM01387">
    <property type="entry name" value="Ribosomal_S15"/>
    <property type="match status" value="1"/>
</dbReference>
<dbReference type="InterPro" id="IPR000589">
    <property type="entry name" value="Ribosomal_uS15"/>
</dbReference>
<dbReference type="GO" id="GO:0022627">
    <property type="term" value="C:cytosolic small ribosomal subunit"/>
    <property type="evidence" value="ECO:0007669"/>
    <property type="project" value="TreeGrafter"/>
</dbReference>
<dbReference type="OrthoDB" id="441444at2759"/>
<dbReference type="GO" id="GO:0003735">
    <property type="term" value="F:structural constituent of ribosome"/>
    <property type="evidence" value="ECO:0007669"/>
    <property type="project" value="InterPro"/>
</dbReference>
<keyword evidence="3 4" id="KW-0687">Ribonucleoprotein</keyword>
<proteinExistence type="inferred from homology"/>
<sequence length="68" mass="7781">DCGSTRVQIARLTVEIDALRLHCASHPKDEHSKRGFQAKLSARTRLLKYLRRESPQDYATTLTTLDLK</sequence>
<evidence type="ECO:0008006" key="7">
    <source>
        <dbReference type="Google" id="ProtNLM"/>
    </source>
</evidence>
<evidence type="ECO:0000256" key="3">
    <source>
        <dbReference type="ARBA" id="ARBA00023274"/>
    </source>
</evidence>
<dbReference type="PANTHER" id="PTHR23321">
    <property type="entry name" value="RIBOSOMAL PROTEIN S15, BACTERIAL AND ORGANELLAR"/>
    <property type="match status" value="1"/>
</dbReference>
<dbReference type="CDD" id="cd00353">
    <property type="entry name" value="Ribosomal_S15p_S13e"/>
    <property type="match status" value="1"/>
</dbReference>
<protein>
    <recommendedName>
        <fullName evidence="7">30S ribosomal protein S15</fullName>
    </recommendedName>
</protein>
<evidence type="ECO:0000313" key="6">
    <source>
        <dbReference type="Proteomes" id="UP000002729"/>
    </source>
</evidence>
<dbReference type="PANTHER" id="PTHR23321:SF26">
    <property type="entry name" value="SMALL RIBOSOMAL SUBUNIT PROTEIN US15M"/>
    <property type="match status" value="1"/>
</dbReference>
<dbReference type="GeneID" id="20229383"/>
<feature type="non-terminal residue" evidence="5">
    <location>
        <position position="1"/>
    </location>
</feature>
<gene>
    <name evidence="5" type="ORF">AURANDRAFT_9336</name>
</gene>
<dbReference type="AlphaFoldDB" id="F0Y7L7"/>
<dbReference type="GO" id="GO:0006412">
    <property type="term" value="P:translation"/>
    <property type="evidence" value="ECO:0007669"/>
    <property type="project" value="InterPro"/>
</dbReference>
<dbReference type="Gene3D" id="1.10.287.10">
    <property type="entry name" value="S15/NS1, RNA-binding"/>
    <property type="match status" value="1"/>
</dbReference>
<dbReference type="InParanoid" id="F0Y7L7"/>
<dbReference type="InterPro" id="IPR009068">
    <property type="entry name" value="uS15_NS1_RNA-bd_sf"/>
</dbReference>
<evidence type="ECO:0000256" key="1">
    <source>
        <dbReference type="ARBA" id="ARBA00008434"/>
    </source>
</evidence>
<reference evidence="5 6" key="1">
    <citation type="journal article" date="2011" name="Proc. Natl. Acad. Sci. U.S.A.">
        <title>Niche of harmful alga Aureococcus anophagefferens revealed through ecogenomics.</title>
        <authorList>
            <person name="Gobler C.J."/>
            <person name="Berry D.L."/>
            <person name="Dyhrman S.T."/>
            <person name="Wilhelm S.W."/>
            <person name="Salamov A."/>
            <person name="Lobanov A.V."/>
            <person name="Zhang Y."/>
            <person name="Collier J.L."/>
            <person name="Wurch L.L."/>
            <person name="Kustka A.B."/>
            <person name="Dill B.D."/>
            <person name="Shah M."/>
            <person name="VerBerkmoes N.C."/>
            <person name="Kuo A."/>
            <person name="Terry A."/>
            <person name="Pangilinan J."/>
            <person name="Lindquist E.A."/>
            <person name="Lucas S."/>
            <person name="Paulsen I.T."/>
            <person name="Hattenrath-Lehmann T.K."/>
            <person name="Talmage S.C."/>
            <person name="Walker E.A."/>
            <person name="Koch F."/>
            <person name="Burson A.M."/>
            <person name="Marcoval M.A."/>
            <person name="Tang Y.Z."/>
            <person name="Lecleir G.R."/>
            <person name="Coyne K.J."/>
            <person name="Berg G.M."/>
            <person name="Bertrand E.M."/>
            <person name="Saito M.A."/>
            <person name="Gladyshev V.N."/>
            <person name="Grigoriev I.V."/>
        </authorList>
    </citation>
    <scope>NUCLEOTIDE SEQUENCE [LARGE SCALE GENOMIC DNA]</scope>
    <source>
        <strain evidence="6">CCMP 1984</strain>
    </source>
</reference>
<keyword evidence="2 4" id="KW-0689">Ribosomal protein</keyword>
<comment type="similarity">
    <text evidence="1 4">Belongs to the universal ribosomal protein uS15 family.</text>
</comment>
<dbReference type="Pfam" id="PF00312">
    <property type="entry name" value="Ribosomal_S15"/>
    <property type="match status" value="1"/>
</dbReference>
<dbReference type="NCBIfam" id="TIGR00952">
    <property type="entry name" value="S15_bact"/>
    <property type="match status" value="1"/>
</dbReference>
<evidence type="ECO:0000313" key="5">
    <source>
        <dbReference type="EMBL" id="EGB09095.1"/>
    </source>
</evidence>
<accession>F0Y7L7</accession>
<dbReference type="EMBL" id="GL833126">
    <property type="protein sequence ID" value="EGB09095.1"/>
    <property type="molecule type" value="Genomic_DNA"/>
</dbReference>
<feature type="non-terminal residue" evidence="5">
    <location>
        <position position="68"/>
    </location>
</feature>
<organism evidence="6">
    <name type="scientific">Aureococcus anophagefferens</name>
    <name type="common">Harmful bloom alga</name>
    <dbReference type="NCBI Taxonomy" id="44056"/>
    <lineage>
        <taxon>Eukaryota</taxon>
        <taxon>Sar</taxon>
        <taxon>Stramenopiles</taxon>
        <taxon>Ochrophyta</taxon>
        <taxon>Pelagophyceae</taxon>
        <taxon>Pelagomonadales</taxon>
        <taxon>Pelagomonadaceae</taxon>
        <taxon>Aureococcus</taxon>
    </lineage>
</organism>
<dbReference type="Proteomes" id="UP000002729">
    <property type="component" value="Unassembled WGS sequence"/>
</dbReference>
<dbReference type="KEGG" id="aaf:AURANDRAFT_9336"/>
<evidence type="ECO:0000256" key="4">
    <source>
        <dbReference type="RuleBase" id="RU003919"/>
    </source>
</evidence>
<name>F0Y7L7_AURAN</name>